<dbReference type="AlphaFoldDB" id="A0AAN7ZC07"/>
<reference evidence="2 3" key="1">
    <citation type="submission" date="2023-10" db="EMBL/GenBank/DDBJ databases">
        <title>Draft genome sequence of Xylaria bambusicola isolate GMP-LS, the root and basal stem rot pathogen of sugarcane in Indonesia.</title>
        <authorList>
            <person name="Selvaraj P."/>
            <person name="Muralishankar V."/>
            <person name="Muruganantham S."/>
            <person name="Sp S."/>
            <person name="Haryani S."/>
            <person name="Lau K.J.X."/>
            <person name="Naqvi N.I."/>
        </authorList>
    </citation>
    <scope>NUCLEOTIDE SEQUENCE [LARGE SCALE GENOMIC DNA]</scope>
    <source>
        <strain evidence="2">GMP-LS</strain>
    </source>
</reference>
<accession>A0AAN7ZC07</accession>
<dbReference type="Proteomes" id="UP001305414">
    <property type="component" value="Unassembled WGS sequence"/>
</dbReference>
<protein>
    <submittedName>
        <fullName evidence="2">Uncharacterized protein</fullName>
    </submittedName>
</protein>
<organism evidence="2 3">
    <name type="scientific">Xylaria bambusicola</name>
    <dbReference type="NCBI Taxonomy" id="326684"/>
    <lineage>
        <taxon>Eukaryota</taxon>
        <taxon>Fungi</taxon>
        <taxon>Dikarya</taxon>
        <taxon>Ascomycota</taxon>
        <taxon>Pezizomycotina</taxon>
        <taxon>Sordariomycetes</taxon>
        <taxon>Xylariomycetidae</taxon>
        <taxon>Xylariales</taxon>
        <taxon>Xylariaceae</taxon>
        <taxon>Xylaria</taxon>
    </lineage>
</organism>
<dbReference type="EMBL" id="JAWHQM010000036">
    <property type="protein sequence ID" value="KAK5633833.1"/>
    <property type="molecule type" value="Genomic_DNA"/>
</dbReference>
<keyword evidence="3" id="KW-1185">Reference proteome</keyword>
<sequence length="93" mass="10475">MQGVTINDFTSIRPVVHSRGILYYNDLARRIVIRRHATVRVIHDAQIGRHPHGGANTMAGRQPHHHKPFDAEISNHVFQVCPNEGRVDVLGPD</sequence>
<proteinExistence type="predicted"/>
<name>A0AAN7ZC07_9PEZI</name>
<evidence type="ECO:0000313" key="3">
    <source>
        <dbReference type="Proteomes" id="UP001305414"/>
    </source>
</evidence>
<comment type="caution">
    <text evidence="2">The sequence shown here is derived from an EMBL/GenBank/DDBJ whole genome shotgun (WGS) entry which is preliminary data.</text>
</comment>
<gene>
    <name evidence="2" type="ORF">RRF57_009547</name>
</gene>
<feature type="region of interest" description="Disordered" evidence="1">
    <location>
        <begin position="47"/>
        <end position="68"/>
    </location>
</feature>
<evidence type="ECO:0000256" key="1">
    <source>
        <dbReference type="SAM" id="MobiDB-lite"/>
    </source>
</evidence>
<evidence type="ECO:0000313" key="2">
    <source>
        <dbReference type="EMBL" id="KAK5633833.1"/>
    </source>
</evidence>